<dbReference type="SUPFAM" id="SSF47336">
    <property type="entry name" value="ACP-like"/>
    <property type="match status" value="1"/>
</dbReference>
<dbReference type="OrthoDB" id="9023404at2"/>
<dbReference type="GO" id="GO:0017000">
    <property type="term" value="P:antibiotic biosynthetic process"/>
    <property type="evidence" value="ECO:0007669"/>
    <property type="project" value="UniProtKB-ARBA"/>
</dbReference>
<evidence type="ECO:0000256" key="1">
    <source>
        <dbReference type="ARBA" id="ARBA00022450"/>
    </source>
</evidence>
<evidence type="ECO:0000256" key="2">
    <source>
        <dbReference type="ARBA" id="ARBA00022553"/>
    </source>
</evidence>
<evidence type="ECO:0000259" key="3">
    <source>
        <dbReference type="PROSITE" id="PS50075"/>
    </source>
</evidence>
<dbReference type="InterPro" id="IPR036736">
    <property type="entry name" value="ACP-like_sf"/>
</dbReference>
<dbReference type="SMART" id="SM01294">
    <property type="entry name" value="PKS_PP_betabranch"/>
    <property type="match status" value="1"/>
</dbReference>
<comment type="caution">
    <text evidence="4">The sequence shown here is derived from an EMBL/GenBank/DDBJ whole genome shotgun (WGS) entry which is preliminary data.</text>
</comment>
<dbReference type="RefSeq" id="WP_152782073.1">
    <property type="nucleotide sequence ID" value="NZ_BAABEQ010000092.1"/>
</dbReference>
<dbReference type="InterPro" id="IPR009081">
    <property type="entry name" value="PP-bd_ACP"/>
</dbReference>
<evidence type="ECO:0000313" key="5">
    <source>
        <dbReference type="Proteomes" id="UP000326979"/>
    </source>
</evidence>
<dbReference type="Gene3D" id="1.10.1200.10">
    <property type="entry name" value="ACP-like"/>
    <property type="match status" value="1"/>
</dbReference>
<dbReference type="EMBL" id="VJZE01000040">
    <property type="protein sequence ID" value="MPY40017.1"/>
    <property type="molecule type" value="Genomic_DNA"/>
</dbReference>
<dbReference type="GO" id="GO:0031177">
    <property type="term" value="F:phosphopantetheine binding"/>
    <property type="evidence" value="ECO:0007669"/>
    <property type="project" value="InterPro"/>
</dbReference>
<organism evidence="4 5">
    <name type="scientific">Streptomyces phyllanthi</name>
    <dbReference type="NCBI Taxonomy" id="1803180"/>
    <lineage>
        <taxon>Bacteria</taxon>
        <taxon>Bacillati</taxon>
        <taxon>Actinomycetota</taxon>
        <taxon>Actinomycetes</taxon>
        <taxon>Kitasatosporales</taxon>
        <taxon>Streptomycetaceae</taxon>
        <taxon>Streptomyces</taxon>
    </lineage>
</organism>
<feature type="domain" description="Carrier" evidence="3">
    <location>
        <begin position="14"/>
        <end position="91"/>
    </location>
</feature>
<evidence type="ECO:0000313" key="4">
    <source>
        <dbReference type="EMBL" id="MPY40017.1"/>
    </source>
</evidence>
<name>A0A5N8VXN8_9ACTN</name>
<dbReference type="InterPro" id="IPR020806">
    <property type="entry name" value="PKS_PP-bd"/>
</dbReference>
<sequence length="98" mass="10760">MFKRRKQPLPEGPVTEEVLRGWLVEHLAGRVGITVDEVDTAASFESYGLDSRVAVQVSGALEKLVERRLSPALLYEHPTIDALSGYLAKELRLTGQAG</sequence>
<keyword evidence="1" id="KW-0596">Phosphopantetheine</keyword>
<dbReference type="SMART" id="SM00823">
    <property type="entry name" value="PKS_PP"/>
    <property type="match status" value="1"/>
</dbReference>
<dbReference type="PROSITE" id="PS50075">
    <property type="entry name" value="CARRIER"/>
    <property type="match status" value="1"/>
</dbReference>
<reference evidence="4 5" key="1">
    <citation type="submission" date="2019-07" db="EMBL/GenBank/DDBJ databases">
        <title>New species of Amycolatopsis and Streptomyces.</title>
        <authorList>
            <person name="Duangmal K."/>
            <person name="Teo W.F.A."/>
            <person name="Lipun K."/>
        </authorList>
    </citation>
    <scope>NUCLEOTIDE SEQUENCE [LARGE SCALE GENOMIC DNA]</scope>
    <source>
        <strain evidence="4 5">TISTR 2346</strain>
    </source>
</reference>
<dbReference type="Pfam" id="PF00550">
    <property type="entry name" value="PP-binding"/>
    <property type="match status" value="1"/>
</dbReference>
<proteinExistence type="predicted"/>
<keyword evidence="5" id="KW-1185">Reference proteome</keyword>
<keyword evidence="2" id="KW-0597">Phosphoprotein</keyword>
<dbReference type="Proteomes" id="UP000326979">
    <property type="component" value="Unassembled WGS sequence"/>
</dbReference>
<protein>
    <submittedName>
        <fullName evidence="4">Polyketide synthase</fullName>
    </submittedName>
</protein>
<dbReference type="AlphaFoldDB" id="A0A5N8VXN8"/>
<accession>A0A5N8VXN8</accession>
<gene>
    <name evidence="4" type="ORF">FNH04_08870</name>
</gene>